<protein>
    <submittedName>
        <fullName evidence="1">Uncharacterized protein</fullName>
    </submittedName>
</protein>
<sequence length="70" mass="8404">EDNCFVSWLYPYIHHLSPVILQDKKLEIVFDSRKSLQIDKQSSFSSTIKRRHTILRLTLISKSLVRIFWQ</sequence>
<organism evidence="1">
    <name type="scientific">Arion vulgaris</name>
    <dbReference type="NCBI Taxonomy" id="1028688"/>
    <lineage>
        <taxon>Eukaryota</taxon>
        <taxon>Metazoa</taxon>
        <taxon>Spiralia</taxon>
        <taxon>Lophotrochozoa</taxon>
        <taxon>Mollusca</taxon>
        <taxon>Gastropoda</taxon>
        <taxon>Heterobranchia</taxon>
        <taxon>Euthyneura</taxon>
        <taxon>Panpulmonata</taxon>
        <taxon>Eupulmonata</taxon>
        <taxon>Stylommatophora</taxon>
        <taxon>Helicina</taxon>
        <taxon>Arionoidea</taxon>
        <taxon>Arionidae</taxon>
        <taxon>Arion</taxon>
    </lineage>
</organism>
<dbReference type="EMBL" id="HACG01006942">
    <property type="protein sequence ID" value="CEK53807.1"/>
    <property type="molecule type" value="Transcribed_RNA"/>
</dbReference>
<reference evidence="1" key="1">
    <citation type="submission" date="2014-12" db="EMBL/GenBank/DDBJ databases">
        <title>Insight into the proteome of Arion vulgaris.</title>
        <authorList>
            <person name="Aradska J."/>
            <person name="Bulat T."/>
            <person name="Smidak R."/>
            <person name="Sarate P."/>
            <person name="Gangsoo J."/>
            <person name="Sialana F."/>
            <person name="Bilban M."/>
            <person name="Lubec G."/>
        </authorList>
    </citation>
    <scope>NUCLEOTIDE SEQUENCE</scope>
    <source>
        <tissue evidence="1">Skin</tissue>
    </source>
</reference>
<dbReference type="AlphaFoldDB" id="A0A0B6YBW0"/>
<name>A0A0B6YBW0_9EUPU</name>
<feature type="non-terminal residue" evidence="1">
    <location>
        <position position="1"/>
    </location>
</feature>
<accession>A0A0B6YBW0</accession>
<gene>
    <name evidence="1" type="primary">ORF21278</name>
</gene>
<feature type="non-terminal residue" evidence="1">
    <location>
        <position position="70"/>
    </location>
</feature>
<evidence type="ECO:0000313" key="1">
    <source>
        <dbReference type="EMBL" id="CEK53807.1"/>
    </source>
</evidence>
<proteinExistence type="predicted"/>